<sequence>MEFKEVWLIDYARTAFSRSRPTQPERDVFGEIRGDALLAKLLIKFFDGKLADKGITRDDIEEASVGVATGVLENWTYGGKIPLFLAGFPPKVSSFTIDKQCGSAGAGMHTLVMEIMTGHSKRVLATGFEHMTRVRGRGTEPKIERYLEENSEFYHPEYDMPNSTNMLQTAQRLYEEEVPIFTKEDLDKFGVRSHNLTVKNYEEGWFKGEVIPIEGHAPGNVNEPMMIDRDMAARKSNLETVSQLRRISTPFYLEKNGGKEGYIKREGTEEGVITAGNSSPLNAGATAAVLMEAEEAKKRGLKPMARIISIGWAGVDPRVMGRGPVPASRHALDYAGLKAEDIDYWEINEAFCMVALNCMEKLNIPEEKVNIMGGSTAIGHPLGSTMIRLTGTLARILQDNKAKYGVANACVGGGQGVATIIENLNA</sequence>
<name>A0A0F9L8F7_9ZZZZ</name>
<dbReference type="PIRSF" id="PIRSF000429">
    <property type="entry name" value="Ac-CoA_Ac_transf"/>
    <property type="match status" value="1"/>
</dbReference>
<feature type="domain" description="Thiolase N-terminal" evidence="4">
    <location>
        <begin position="34"/>
        <end position="245"/>
    </location>
</feature>
<evidence type="ECO:0008006" key="7">
    <source>
        <dbReference type="Google" id="ProtNLM"/>
    </source>
</evidence>
<dbReference type="EMBL" id="LAZR01006574">
    <property type="protein sequence ID" value="KKM91149.1"/>
    <property type="molecule type" value="Genomic_DNA"/>
</dbReference>
<protein>
    <recommendedName>
        <fullName evidence="7">Thiolase N-terminal domain-containing protein</fullName>
    </recommendedName>
</protein>
<organism evidence="6">
    <name type="scientific">marine sediment metagenome</name>
    <dbReference type="NCBI Taxonomy" id="412755"/>
    <lineage>
        <taxon>unclassified sequences</taxon>
        <taxon>metagenomes</taxon>
        <taxon>ecological metagenomes</taxon>
    </lineage>
</organism>
<dbReference type="PANTHER" id="PTHR18919">
    <property type="entry name" value="ACETYL-COA C-ACYLTRANSFERASE"/>
    <property type="match status" value="1"/>
</dbReference>
<dbReference type="GO" id="GO:0016747">
    <property type="term" value="F:acyltransferase activity, transferring groups other than amino-acyl groups"/>
    <property type="evidence" value="ECO:0007669"/>
    <property type="project" value="InterPro"/>
</dbReference>
<comment type="caution">
    <text evidence="6">The sequence shown here is derived from an EMBL/GenBank/DDBJ whole genome shotgun (WGS) entry which is preliminary data.</text>
</comment>
<comment type="similarity">
    <text evidence="1">Belongs to the thiolase-like superfamily. Thiolase family.</text>
</comment>
<dbReference type="Pfam" id="PF02803">
    <property type="entry name" value="Thiolase_C"/>
    <property type="match status" value="1"/>
</dbReference>
<dbReference type="PANTHER" id="PTHR18919:SF140">
    <property type="entry name" value="ACETYL-COA C-ACETYLTRANSFERASE (ACETOACETYL-COA THIOLASE) (ACAB-5)"/>
    <property type="match status" value="1"/>
</dbReference>
<reference evidence="6" key="1">
    <citation type="journal article" date="2015" name="Nature">
        <title>Complex archaea that bridge the gap between prokaryotes and eukaryotes.</title>
        <authorList>
            <person name="Spang A."/>
            <person name="Saw J.H."/>
            <person name="Jorgensen S.L."/>
            <person name="Zaremba-Niedzwiedzka K."/>
            <person name="Martijn J."/>
            <person name="Lind A.E."/>
            <person name="van Eijk R."/>
            <person name="Schleper C."/>
            <person name="Guy L."/>
            <person name="Ettema T.J."/>
        </authorList>
    </citation>
    <scope>NUCLEOTIDE SEQUENCE</scope>
</reference>
<dbReference type="InterPro" id="IPR020617">
    <property type="entry name" value="Thiolase_C"/>
</dbReference>
<gene>
    <name evidence="6" type="ORF">LCGC14_1231450</name>
</gene>
<evidence type="ECO:0000259" key="4">
    <source>
        <dbReference type="Pfam" id="PF00108"/>
    </source>
</evidence>
<dbReference type="SUPFAM" id="SSF53901">
    <property type="entry name" value="Thiolase-like"/>
    <property type="match status" value="1"/>
</dbReference>
<evidence type="ECO:0000313" key="6">
    <source>
        <dbReference type="EMBL" id="KKM91149.1"/>
    </source>
</evidence>
<evidence type="ECO:0000256" key="3">
    <source>
        <dbReference type="ARBA" id="ARBA00023315"/>
    </source>
</evidence>
<evidence type="ECO:0000256" key="2">
    <source>
        <dbReference type="ARBA" id="ARBA00022679"/>
    </source>
</evidence>
<dbReference type="NCBIfam" id="TIGR01930">
    <property type="entry name" value="AcCoA-C-Actrans"/>
    <property type="match status" value="1"/>
</dbReference>
<keyword evidence="2" id="KW-0808">Transferase</keyword>
<accession>A0A0F9L8F7</accession>
<proteinExistence type="inferred from homology"/>
<evidence type="ECO:0000256" key="1">
    <source>
        <dbReference type="ARBA" id="ARBA00010982"/>
    </source>
</evidence>
<keyword evidence="3" id="KW-0012">Acyltransferase</keyword>
<feature type="domain" description="Thiolase C-terminal" evidence="5">
    <location>
        <begin position="301"/>
        <end position="422"/>
    </location>
</feature>
<dbReference type="AlphaFoldDB" id="A0A0F9L8F7"/>
<dbReference type="Pfam" id="PF00108">
    <property type="entry name" value="Thiolase_N"/>
    <property type="match status" value="1"/>
</dbReference>
<dbReference type="InterPro" id="IPR002155">
    <property type="entry name" value="Thiolase"/>
</dbReference>
<dbReference type="InterPro" id="IPR016039">
    <property type="entry name" value="Thiolase-like"/>
</dbReference>
<evidence type="ECO:0000259" key="5">
    <source>
        <dbReference type="Pfam" id="PF02803"/>
    </source>
</evidence>
<dbReference type="InterPro" id="IPR020616">
    <property type="entry name" value="Thiolase_N"/>
</dbReference>
<dbReference type="Gene3D" id="3.40.47.10">
    <property type="match status" value="1"/>
</dbReference>
<dbReference type="CDD" id="cd00751">
    <property type="entry name" value="thiolase"/>
    <property type="match status" value="1"/>
</dbReference>